<dbReference type="OrthoDB" id="5457420at2"/>
<dbReference type="EMBL" id="QMIE01000003">
    <property type="protein sequence ID" value="TVM18770.1"/>
    <property type="molecule type" value="Genomic_DNA"/>
</dbReference>
<sequence>MVRVRFVIIAALLCVTCAGLLIACAPQQPMTISDFRFRCRFAEDQRLTYSDTIAGCDMQTQARLCDEYTTNLQTKHPNRASCIQGCRDVLARNSALTMFSSCFHFATRSRTICEQYCRQHYP</sequence>
<proteinExistence type="predicted"/>
<protein>
    <recommendedName>
        <fullName evidence="4">Lipoprotein</fullName>
    </recommendedName>
</protein>
<evidence type="ECO:0008006" key="4">
    <source>
        <dbReference type="Google" id="ProtNLM"/>
    </source>
</evidence>
<evidence type="ECO:0000313" key="2">
    <source>
        <dbReference type="EMBL" id="TVM18770.1"/>
    </source>
</evidence>
<feature type="signal peptide" evidence="1">
    <location>
        <begin position="1"/>
        <end position="23"/>
    </location>
</feature>
<dbReference type="PROSITE" id="PS51257">
    <property type="entry name" value="PROKAR_LIPOPROTEIN"/>
    <property type="match status" value="1"/>
</dbReference>
<dbReference type="RefSeq" id="WP_144302025.1">
    <property type="nucleotide sequence ID" value="NZ_QMIE01000003.1"/>
</dbReference>
<name>A0A7M3MHP4_9BACT</name>
<dbReference type="AlphaFoldDB" id="A0A7M3MHP4"/>
<evidence type="ECO:0000313" key="3">
    <source>
        <dbReference type="Proteomes" id="UP000448292"/>
    </source>
</evidence>
<reference evidence="2 3" key="1">
    <citation type="submission" date="2018-06" db="EMBL/GenBank/DDBJ databases">
        <title>Complete genome of Desulfovibrio indonesiensis P37SLT.</title>
        <authorList>
            <person name="Crispim J.S."/>
            <person name="Vidigal P.M.P."/>
            <person name="Silva L.C.F."/>
            <person name="Laguardia C.N."/>
            <person name="Araujo L.C."/>
            <person name="Dias R.S."/>
            <person name="Sousa M.P."/>
            <person name="Paula S.O."/>
            <person name="Silva C."/>
        </authorList>
    </citation>
    <scope>NUCLEOTIDE SEQUENCE [LARGE SCALE GENOMIC DNA]</scope>
    <source>
        <strain evidence="2 3">P37SLT</strain>
    </source>
</reference>
<feature type="chain" id="PRO_5029761191" description="Lipoprotein" evidence="1">
    <location>
        <begin position="24"/>
        <end position="122"/>
    </location>
</feature>
<keyword evidence="1" id="KW-0732">Signal</keyword>
<accession>A0A7M3MHP4</accession>
<comment type="caution">
    <text evidence="2">The sequence shown here is derived from an EMBL/GenBank/DDBJ whole genome shotgun (WGS) entry which is preliminary data.</text>
</comment>
<evidence type="ECO:0000256" key="1">
    <source>
        <dbReference type="SAM" id="SignalP"/>
    </source>
</evidence>
<organism evidence="2 3">
    <name type="scientific">Oceanidesulfovibrio indonesiensis</name>
    <dbReference type="NCBI Taxonomy" id="54767"/>
    <lineage>
        <taxon>Bacteria</taxon>
        <taxon>Pseudomonadati</taxon>
        <taxon>Thermodesulfobacteriota</taxon>
        <taxon>Desulfovibrionia</taxon>
        <taxon>Desulfovibrionales</taxon>
        <taxon>Desulfovibrionaceae</taxon>
        <taxon>Oceanidesulfovibrio</taxon>
    </lineage>
</organism>
<gene>
    <name evidence="2" type="ORF">DPQ33_04670</name>
</gene>
<keyword evidence="3" id="KW-1185">Reference proteome</keyword>
<dbReference type="Proteomes" id="UP000448292">
    <property type="component" value="Unassembled WGS sequence"/>
</dbReference>